<dbReference type="RefSeq" id="WP_051902631.1">
    <property type="nucleotide sequence ID" value="NZ_JGVO01001558.1"/>
</dbReference>
<evidence type="ECO:0000259" key="1">
    <source>
        <dbReference type="Pfam" id="PF16315"/>
    </source>
</evidence>
<dbReference type="Proteomes" id="UP000241771">
    <property type="component" value="Unassembled WGS sequence"/>
</dbReference>
<dbReference type="EMBL" id="PYMA01000003">
    <property type="protein sequence ID" value="PSW20718.1"/>
    <property type="molecule type" value="Genomic_DNA"/>
</dbReference>
<reference evidence="2 3" key="1">
    <citation type="submission" date="2018-01" db="EMBL/GenBank/DDBJ databases">
        <title>Whole genome sequencing of Histamine producing bacteria.</title>
        <authorList>
            <person name="Butler K."/>
        </authorList>
    </citation>
    <scope>NUCLEOTIDE SEQUENCE [LARGE SCALE GENOMIC DNA]</scope>
    <source>
        <strain evidence="2 3">DSM 100436</strain>
    </source>
</reference>
<sequence length="591" mass="66373">MRKDIKLISTFTKAVIISCFLTINQSNAEQNLKITVQNPVSENISQYWQVFINTRGEDGLYNESPDYDIEMVLPDFSFSGFKRGLDTYKLGDDPNATVFNVLDYGIVPDDQHSDKTKIKLLLKHIKNQQDAGIVDKAILYFPSGTYITNALSDLIDFHDADSASLTEDQPIFIESDNLVVKGDGIGETILLMTHHLLPVNPDQYWTTPYLFQVGKRVKENELSTTITSRSGPNTTYTITVSDSTGFSVGDNVEIKGLSTDIGKVVETISPYLLEHEPSEPGNYVWQNLVDGINKIEKHKIKSISGNELEFYTPVAHTIEDGFSWTLTSINSSQNVGFKDLTFAGSWDEVFEHHKNALHDSGYSLLEFNNINNSWVYNVEFKDFNQGLNLKNSFNVTAEDVLLTGNPGHMALSIMHSNNNLTVNVSDGASTWHAPGFSKYSISNVHSGLSFDQTSSPDLHGEQSMYNLFDRMVGGWVYGRWGASIANQPNHLKGLIFWNSENLTPTSAPFEFMRSTSEYGKIVMPYIIGMVGEPIEFETQRTYAQAMNEQQRADYSPLLPPIPQAHIESNGQYIYPLSLYHAQRELRRQSGQ</sequence>
<keyword evidence="3" id="KW-1185">Reference proteome</keyword>
<organism evidence="2 3">
    <name type="scientific">Photobacterium sanctipauli</name>
    <dbReference type="NCBI Taxonomy" id="1342794"/>
    <lineage>
        <taxon>Bacteria</taxon>
        <taxon>Pseudomonadati</taxon>
        <taxon>Pseudomonadota</taxon>
        <taxon>Gammaproteobacteria</taxon>
        <taxon>Vibrionales</taxon>
        <taxon>Vibrionaceae</taxon>
        <taxon>Photobacterium</taxon>
    </lineage>
</organism>
<dbReference type="InterPro" id="IPR012334">
    <property type="entry name" value="Pectin_lyas_fold"/>
</dbReference>
<dbReference type="Gene3D" id="2.160.20.10">
    <property type="entry name" value="Single-stranded right-handed beta-helix, Pectin lyase-like"/>
    <property type="match status" value="1"/>
</dbReference>
<accession>A0A2T3NWY7</accession>
<dbReference type="SUPFAM" id="SSF51126">
    <property type="entry name" value="Pectin lyase-like"/>
    <property type="match status" value="1"/>
</dbReference>
<dbReference type="AlphaFoldDB" id="A0A2T3NWY7"/>
<dbReference type="Pfam" id="PF16315">
    <property type="entry name" value="DUF4955"/>
    <property type="match status" value="1"/>
</dbReference>
<protein>
    <submittedName>
        <fullName evidence="2">DUF4955 domain-containing protein</fullName>
    </submittedName>
</protein>
<name>A0A2T3NWY7_9GAMM</name>
<dbReference type="OrthoDB" id="188639at2"/>
<dbReference type="InterPro" id="IPR032532">
    <property type="entry name" value="DUF4955"/>
</dbReference>
<evidence type="ECO:0000313" key="3">
    <source>
        <dbReference type="Proteomes" id="UP000241771"/>
    </source>
</evidence>
<gene>
    <name evidence="2" type="ORF">C9I98_07705</name>
</gene>
<comment type="caution">
    <text evidence="2">The sequence shown here is derived from an EMBL/GenBank/DDBJ whole genome shotgun (WGS) entry which is preliminary data.</text>
</comment>
<evidence type="ECO:0000313" key="2">
    <source>
        <dbReference type="EMBL" id="PSW20718.1"/>
    </source>
</evidence>
<feature type="domain" description="DUF4955" evidence="1">
    <location>
        <begin position="431"/>
        <end position="543"/>
    </location>
</feature>
<dbReference type="InterPro" id="IPR011050">
    <property type="entry name" value="Pectin_lyase_fold/virulence"/>
</dbReference>
<proteinExistence type="predicted"/>